<reference evidence="3" key="1">
    <citation type="submission" date="2023-07" db="EMBL/GenBank/DDBJ databases">
        <title>A chromosome-level genome assembly of Lolium multiflorum.</title>
        <authorList>
            <person name="Chen Y."/>
            <person name="Copetti D."/>
            <person name="Kolliker R."/>
            <person name="Studer B."/>
        </authorList>
    </citation>
    <scope>NUCLEOTIDE SEQUENCE</scope>
    <source>
        <strain evidence="3">02402/16</strain>
        <tissue evidence="3">Leaf</tissue>
    </source>
</reference>
<accession>A0AAD8QL84</accession>
<dbReference type="Pfam" id="PF00665">
    <property type="entry name" value="rve"/>
    <property type="match status" value="1"/>
</dbReference>
<protein>
    <recommendedName>
        <fullName evidence="2">Integrase catalytic domain-containing protein</fullName>
    </recommendedName>
</protein>
<dbReference type="InterPro" id="IPR036397">
    <property type="entry name" value="RNaseH_sf"/>
</dbReference>
<comment type="caution">
    <text evidence="3">The sequence shown here is derived from an EMBL/GenBank/DDBJ whole genome shotgun (WGS) entry which is preliminary data.</text>
</comment>
<evidence type="ECO:0000313" key="3">
    <source>
        <dbReference type="EMBL" id="KAK1604029.1"/>
    </source>
</evidence>
<dbReference type="EMBL" id="JAUUTY010000007">
    <property type="protein sequence ID" value="KAK1604029.1"/>
    <property type="molecule type" value="Genomic_DNA"/>
</dbReference>
<dbReference type="InterPro" id="IPR012337">
    <property type="entry name" value="RNaseH-like_sf"/>
</dbReference>
<dbReference type="SUPFAM" id="SSF53098">
    <property type="entry name" value="Ribonuclease H-like"/>
    <property type="match status" value="1"/>
</dbReference>
<evidence type="ECO:0000259" key="2">
    <source>
        <dbReference type="PROSITE" id="PS50994"/>
    </source>
</evidence>
<dbReference type="InterPro" id="IPR001584">
    <property type="entry name" value="Integrase_cat-core"/>
</dbReference>
<dbReference type="GO" id="GO:0003676">
    <property type="term" value="F:nucleic acid binding"/>
    <property type="evidence" value="ECO:0007669"/>
    <property type="project" value="InterPro"/>
</dbReference>
<dbReference type="PANTHER" id="PTHR37984">
    <property type="entry name" value="PROTEIN CBG26694"/>
    <property type="match status" value="1"/>
</dbReference>
<name>A0AAD8QL84_LOLMU</name>
<organism evidence="3 4">
    <name type="scientific">Lolium multiflorum</name>
    <name type="common">Italian ryegrass</name>
    <name type="synonym">Lolium perenne subsp. multiflorum</name>
    <dbReference type="NCBI Taxonomy" id="4521"/>
    <lineage>
        <taxon>Eukaryota</taxon>
        <taxon>Viridiplantae</taxon>
        <taxon>Streptophyta</taxon>
        <taxon>Embryophyta</taxon>
        <taxon>Tracheophyta</taxon>
        <taxon>Spermatophyta</taxon>
        <taxon>Magnoliopsida</taxon>
        <taxon>Liliopsida</taxon>
        <taxon>Poales</taxon>
        <taxon>Poaceae</taxon>
        <taxon>BOP clade</taxon>
        <taxon>Pooideae</taxon>
        <taxon>Poodae</taxon>
        <taxon>Poeae</taxon>
        <taxon>Poeae Chloroplast Group 2 (Poeae type)</taxon>
        <taxon>Loliodinae</taxon>
        <taxon>Loliinae</taxon>
        <taxon>Lolium</taxon>
    </lineage>
</organism>
<sequence length="412" mass="44255">MDFINDNAGCFANGGIFPRTAASSSSAATASTSAPSLCACLSPVLVAPDPPRWLHAGRAPGSVEVMMAGAVDAGKEAAEEGAGRAVSTRAAKPPLERGAGAAGASSAPPETPLQAAMNVLATPIAQNIDPARLRRSWSRQYNLSRNSSAKSNTGITGITKERHGFYWPTALENAEDLVRKCNGCQKYAKQNHTPASGLKTIPLTWPFAVWCLDMVGPFKTARSSMTHILVMVDKFTKWLEVKPIAKCDGHTAVKFLKDVILRYGYPHSIITDNGTNFAQGSGGFRRSIASTGITQRLLLVEIVLDVRRERDEGAHIGAFAMVRAILPLSGEDRVQIGFRAFAHPVRVSKFSSQIPRTPVVFFSLHLEPRDLLLGSFCTLASSSSSARNTVLELPGIFKSLMHLDISFSSFES</sequence>
<dbReference type="AlphaFoldDB" id="A0AAD8QL84"/>
<evidence type="ECO:0000313" key="4">
    <source>
        <dbReference type="Proteomes" id="UP001231189"/>
    </source>
</evidence>
<feature type="domain" description="Integrase catalytic" evidence="2">
    <location>
        <begin position="198"/>
        <end position="293"/>
    </location>
</feature>
<feature type="region of interest" description="Disordered" evidence="1">
    <location>
        <begin position="78"/>
        <end position="110"/>
    </location>
</feature>
<dbReference type="Gene3D" id="3.30.420.10">
    <property type="entry name" value="Ribonuclease H-like superfamily/Ribonuclease H"/>
    <property type="match status" value="1"/>
</dbReference>
<dbReference type="GO" id="GO:0015074">
    <property type="term" value="P:DNA integration"/>
    <property type="evidence" value="ECO:0007669"/>
    <property type="project" value="InterPro"/>
</dbReference>
<feature type="compositionally biased region" description="Low complexity" evidence="1">
    <location>
        <begin position="98"/>
        <end position="107"/>
    </location>
</feature>
<proteinExistence type="predicted"/>
<dbReference type="InterPro" id="IPR050951">
    <property type="entry name" value="Retrovirus_Pol_polyprotein"/>
</dbReference>
<dbReference type="Proteomes" id="UP001231189">
    <property type="component" value="Unassembled WGS sequence"/>
</dbReference>
<dbReference type="PROSITE" id="PS50994">
    <property type="entry name" value="INTEGRASE"/>
    <property type="match status" value="1"/>
</dbReference>
<evidence type="ECO:0000256" key="1">
    <source>
        <dbReference type="SAM" id="MobiDB-lite"/>
    </source>
</evidence>
<gene>
    <name evidence="3" type="ORF">QYE76_027702</name>
</gene>
<dbReference type="PANTHER" id="PTHR37984:SF5">
    <property type="entry name" value="PROTEIN NYNRIN-LIKE"/>
    <property type="match status" value="1"/>
</dbReference>
<keyword evidence="4" id="KW-1185">Reference proteome</keyword>